<dbReference type="EMBL" id="CP111028">
    <property type="protein sequence ID" value="WAR31815.1"/>
    <property type="molecule type" value="Genomic_DNA"/>
</dbReference>
<sequence>MKGEMYSFSKTTKSALIFELSFNETSKVMLDNFTCTPYITVIAINNALLSSSAICIEGITQPDRDSCTTVIHEEDKTVLAVSLSVSGAIAVIIGAGVVVVYHVMKRRRSKSEARKELRVSHHKENVSFERNEQENDIAHLPGIEEKPYENIPKLEGERISSVDNATYMNLQLKPS</sequence>
<dbReference type="Proteomes" id="UP001164746">
    <property type="component" value="Chromosome 17"/>
</dbReference>
<evidence type="ECO:0000313" key="3">
    <source>
        <dbReference type="Proteomes" id="UP001164746"/>
    </source>
</evidence>
<evidence type="ECO:0000256" key="1">
    <source>
        <dbReference type="SAM" id="Phobius"/>
    </source>
</evidence>
<reference evidence="2" key="1">
    <citation type="submission" date="2022-11" db="EMBL/GenBank/DDBJ databases">
        <title>Centuries of genome instability and evolution in soft-shell clam transmissible cancer (bioRxiv).</title>
        <authorList>
            <person name="Hart S.F.M."/>
            <person name="Yonemitsu M.A."/>
            <person name="Giersch R.M."/>
            <person name="Beal B.F."/>
            <person name="Arriagada G."/>
            <person name="Davis B.W."/>
            <person name="Ostrander E.A."/>
            <person name="Goff S.P."/>
            <person name="Metzger M.J."/>
        </authorList>
    </citation>
    <scope>NUCLEOTIDE SEQUENCE</scope>
    <source>
        <strain evidence="2">MELC-2E11</strain>
        <tissue evidence="2">Siphon/mantle</tissue>
    </source>
</reference>
<organism evidence="2 3">
    <name type="scientific">Mya arenaria</name>
    <name type="common">Soft-shell clam</name>
    <dbReference type="NCBI Taxonomy" id="6604"/>
    <lineage>
        <taxon>Eukaryota</taxon>
        <taxon>Metazoa</taxon>
        <taxon>Spiralia</taxon>
        <taxon>Lophotrochozoa</taxon>
        <taxon>Mollusca</taxon>
        <taxon>Bivalvia</taxon>
        <taxon>Autobranchia</taxon>
        <taxon>Heteroconchia</taxon>
        <taxon>Euheterodonta</taxon>
        <taxon>Imparidentia</taxon>
        <taxon>Neoheterodontei</taxon>
        <taxon>Myida</taxon>
        <taxon>Myoidea</taxon>
        <taxon>Myidae</taxon>
        <taxon>Mya</taxon>
    </lineage>
</organism>
<protein>
    <submittedName>
        <fullName evidence="2">Uncharacterized protein</fullName>
    </submittedName>
</protein>
<name>A0ABY7GCK4_MYAAR</name>
<proteinExistence type="predicted"/>
<keyword evidence="3" id="KW-1185">Reference proteome</keyword>
<gene>
    <name evidence="2" type="ORF">MAR_034357</name>
</gene>
<keyword evidence="1" id="KW-0472">Membrane</keyword>
<feature type="transmembrane region" description="Helical" evidence="1">
    <location>
        <begin position="78"/>
        <end position="104"/>
    </location>
</feature>
<keyword evidence="1" id="KW-1133">Transmembrane helix</keyword>
<evidence type="ECO:0000313" key="2">
    <source>
        <dbReference type="EMBL" id="WAR31815.1"/>
    </source>
</evidence>
<accession>A0ABY7GCK4</accession>
<keyword evidence="1" id="KW-0812">Transmembrane</keyword>